<dbReference type="Gene3D" id="3.10.450.50">
    <property type="match status" value="1"/>
</dbReference>
<sequence>MSDVVKNQHYIPQSVLKHFAFNEKVFEVLLEENKGPYPTHYRNSMSERFTYEHPDLARNQLEKFFQEVESDYGPAIIEALRLVTLYESGEGTIHSIKKHVQSYLNAIVIYYYRSGALLHEFAYETSRKEARISMLLNKLTKTEYINDLGNSIKDYYNFAILKSDKGHFLLSDQYISTAALRIKSRFGNISNRHLGLKDVMILVPFSSQYYIVLYHGRKPEFIHPDTLSILNAEEVSLINKIIINNSYKKCVSREKSPLLEAMPHFEWSSPSAVYVGYDSGRVGGSTLKKEIFFYEQDKRVWELFTTDPTHFRKYNELGRNDGCGCASGKKFKSCCYEDFEEVKRIWRTISDKHLATKVGVHPEAQVEESIFSF</sequence>
<dbReference type="SUPFAM" id="SSF103642">
    <property type="entry name" value="Sec-C motif"/>
    <property type="match status" value="1"/>
</dbReference>
<dbReference type="EMBL" id="BDQX01000094">
    <property type="protein sequence ID" value="GBG07410.1"/>
    <property type="molecule type" value="Genomic_DNA"/>
</dbReference>
<dbReference type="Proteomes" id="UP000245202">
    <property type="component" value="Unassembled WGS sequence"/>
</dbReference>
<dbReference type="AlphaFoldDB" id="A0A2R5EL85"/>
<name>A0A2R5EL85_9BACL</name>
<evidence type="ECO:0000313" key="2">
    <source>
        <dbReference type="Proteomes" id="UP000245202"/>
    </source>
</evidence>
<gene>
    <name evidence="1" type="ORF">PAT3040_01960</name>
</gene>
<accession>A0A2R5EL85</accession>
<proteinExistence type="predicted"/>
<protein>
    <submittedName>
        <fullName evidence="1">SecC motif-containing protein</fullName>
    </submittedName>
</protein>
<evidence type="ECO:0000313" key="1">
    <source>
        <dbReference type="EMBL" id="GBG07410.1"/>
    </source>
</evidence>
<dbReference type="Pfam" id="PF14022">
    <property type="entry name" value="DUF4238"/>
    <property type="match status" value="1"/>
</dbReference>
<comment type="caution">
    <text evidence="1">The sequence shown here is derived from an EMBL/GenBank/DDBJ whole genome shotgun (WGS) entry which is preliminary data.</text>
</comment>
<keyword evidence="2" id="KW-1185">Reference proteome</keyword>
<reference evidence="1 2" key="1">
    <citation type="submission" date="2017-08" db="EMBL/GenBank/DDBJ databases">
        <title>Substantial Increase in Enzyme Production by Combined Drug-Resistance Mutations in Paenibacillus agaridevorans.</title>
        <authorList>
            <person name="Tanaka Y."/>
            <person name="Funane K."/>
            <person name="Hosaka T."/>
            <person name="Shiwa Y."/>
            <person name="Fujita N."/>
            <person name="Miyazaki T."/>
            <person name="Yoshikawa H."/>
            <person name="Murakami K."/>
            <person name="Kasahara K."/>
            <person name="Inaoka T."/>
            <person name="Hiraga Y."/>
            <person name="Ochi K."/>
        </authorList>
    </citation>
    <scope>NUCLEOTIDE SEQUENCE [LARGE SCALE GENOMIC DNA]</scope>
    <source>
        <strain evidence="1 2">T-3040</strain>
    </source>
</reference>
<organism evidence="1 2">
    <name type="scientific">Paenibacillus agaridevorans</name>
    <dbReference type="NCBI Taxonomy" id="171404"/>
    <lineage>
        <taxon>Bacteria</taxon>
        <taxon>Bacillati</taxon>
        <taxon>Bacillota</taxon>
        <taxon>Bacilli</taxon>
        <taxon>Bacillales</taxon>
        <taxon>Paenibacillaceae</taxon>
        <taxon>Paenibacillus</taxon>
    </lineage>
</organism>
<dbReference type="InterPro" id="IPR025332">
    <property type="entry name" value="DUF4238"/>
</dbReference>
<dbReference type="RefSeq" id="WP_181376534.1">
    <property type="nucleotide sequence ID" value="NZ_BDQX01000094.1"/>
</dbReference>